<comment type="caution">
    <text evidence="7">The sequence shown here is derived from an EMBL/GenBank/DDBJ whole genome shotgun (WGS) entry which is preliminary data.</text>
</comment>
<keyword evidence="8" id="KW-1185">Reference proteome</keyword>
<evidence type="ECO:0000313" key="7">
    <source>
        <dbReference type="EMBL" id="TDT15032.1"/>
    </source>
</evidence>
<dbReference type="Proteomes" id="UP000294558">
    <property type="component" value="Unassembled WGS sequence"/>
</dbReference>
<keyword evidence="2" id="KW-1003">Cell membrane</keyword>
<accession>A0A4R7HVN6</accession>
<name>A0A4R7HVN6_9ACTN</name>
<feature type="transmembrane region" description="Helical" evidence="6">
    <location>
        <begin position="31"/>
        <end position="52"/>
    </location>
</feature>
<reference evidence="7 8" key="1">
    <citation type="submission" date="2019-03" db="EMBL/GenBank/DDBJ databases">
        <title>Sequencing the genomes of 1000 actinobacteria strains.</title>
        <authorList>
            <person name="Klenk H.-P."/>
        </authorList>
    </citation>
    <scope>NUCLEOTIDE SEQUENCE [LARGE SCALE GENOMIC DNA]</scope>
    <source>
        <strain evidence="7 8">DSM 18936</strain>
    </source>
</reference>
<evidence type="ECO:0000256" key="1">
    <source>
        <dbReference type="ARBA" id="ARBA00004651"/>
    </source>
</evidence>
<dbReference type="AlphaFoldDB" id="A0A4R7HVN6"/>
<keyword evidence="5 6" id="KW-0472">Membrane</keyword>
<evidence type="ECO:0000256" key="6">
    <source>
        <dbReference type="SAM" id="Phobius"/>
    </source>
</evidence>
<gene>
    <name evidence="7" type="ORF">BDK89_0592</name>
</gene>
<evidence type="ECO:0000313" key="8">
    <source>
        <dbReference type="Proteomes" id="UP000294558"/>
    </source>
</evidence>
<dbReference type="InterPro" id="IPR005171">
    <property type="entry name" value="Cyt_c_oxidase_su4_prok"/>
</dbReference>
<protein>
    <submittedName>
        <fullName evidence="7">Cytochrome c oxidase subunit 4</fullName>
    </submittedName>
</protein>
<evidence type="ECO:0000256" key="3">
    <source>
        <dbReference type="ARBA" id="ARBA00022692"/>
    </source>
</evidence>
<dbReference type="GO" id="GO:0005886">
    <property type="term" value="C:plasma membrane"/>
    <property type="evidence" value="ECO:0007669"/>
    <property type="project" value="UniProtKB-SubCell"/>
</dbReference>
<proteinExistence type="predicted"/>
<evidence type="ECO:0000256" key="4">
    <source>
        <dbReference type="ARBA" id="ARBA00022989"/>
    </source>
</evidence>
<comment type="subcellular location">
    <subcellularLocation>
        <location evidence="1">Cell membrane</location>
        <topology evidence="1">Multi-pass membrane protein</topology>
    </subcellularLocation>
</comment>
<dbReference type="OrthoDB" id="5182908at2"/>
<dbReference type="RefSeq" id="WP_133867526.1">
    <property type="nucleotide sequence ID" value="NZ_JAVJPS010000037.1"/>
</dbReference>
<evidence type="ECO:0000256" key="2">
    <source>
        <dbReference type="ARBA" id="ARBA00022475"/>
    </source>
</evidence>
<feature type="transmembrane region" description="Helical" evidence="6">
    <location>
        <begin position="90"/>
        <end position="113"/>
    </location>
</feature>
<organism evidence="7 8">
    <name type="scientific">Ilumatobacter fluminis</name>
    <dbReference type="NCBI Taxonomy" id="467091"/>
    <lineage>
        <taxon>Bacteria</taxon>
        <taxon>Bacillati</taxon>
        <taxon>Actinomycetota</taxon>
        <taxon>Acidimicrobiia</taxon>
        <taxon>Acidimicrobiales</taxon>
        <taxon>Ilumatobacteraceae</taxon>
        <taxon>Ilumatobacter</taxon>
    </lineage>
</organism>
<dbReference type="EMBL" id="SOAU01000001">
    <property type="protein sequence ID" value="TDT15032.1"/>
    <property type="molecule type" value="Genomic_DNA"/>
</dbReference>
<sequence length="115" mass="13237">MSTETATDATTEEVDFREADDHVDHWTDLQFVYLAIGLAVVTAIEVALSYMVDDLGALFLPLLLLLMFIKFFSVVFYFMHLKFDNRWFSILFYMGLFLAVGVYVAALMTFQFFSS</sequence>
<keyword evidence="3 6" id="KW-0812">Transmembrane</keyword>
<dbReference type="Pfam" id="PF03626">
    <property type="entry name" value="COX4_pro"/>
    <property type="match status" value="1"/>
</dbReference>
<keyword evidence="4 6" id="KW-1133">Transmembrane helix</keyword>
<feature type="transmembrane region" description="Helical" evidence="6">
    <location>
        <begin position="58"/>
        <end position="78"/>
    </location>
</feature>
<evidence type="ECO:0000256" key="5">
    <source>
        <dbReference type="ARBA" id="ARBA00023136"/>
    </source>
</evidence>